<name>A0A8B8NYC0_9MYRT</name>
<evidence type="ECO:0000256" key="1">
    <source>
        <dbReference type="SAM" id="MobiDB-lite"/>
    </source>
</evidence>
<dbReference type="PANTHER" id="PTHR33924:SF1">
    <property type="entry name" value="DNA-DIRECTED RNA POLYMERASE SUBUNIT BETA"/>
    <property type="match status" value="1"/>
</dbReference>
<sequence length="379" mass="41325">MMSGDNFSGGSRGDCPALGDVTNRPVKRGFSLVSDDSGAKSQDRRGKCRIDGGGDAASVKQVCLGVENLVKGKCTTRHDGHGVKKGTIPFFKDKKARGSSPVHDKLSGASHSVFSAVVRSQETLNVSHSSPKVLGIEMNARSVLEVADASRDSCTSIVSTLSSQVGEKSSEGIKVRNEHADVVKEVYVDPIRESSAQGPITQVLSNCDEGLRIGKLASNSSGSIEWSRLPNSQGLKNFELIRCQTLEGNGCDNLCAEEDLLKSCSCSFCLKAAYMWSDLHYQDIKGRISAVSKSRKEANTLVQKTAMAKDVIHVSGNSNKSPNLEYVLTNQWRSLFLRMEDILVHEGRELQSSYCELKDMREKCKMDLDSTNRMPSNRH</sequence>
<reference evidence="2" key="1">
    <citation type="submission" date="2025-05" db="UniProtKB">
        <authorList>
            <consortium name="RefSeq"/>
        </authorList>
    </citation>
    <scope>NUCLEOTIDE SEQUENCE [LARGE SCALE GENOMIC DNA]</scope>
</reference>
<dbReference type="KEGG" id="rarg:115738895"/>
<organism evidence="2 3">
    <name type="scientific">Rhodamnia argentea</name>
    <dbReference type="NCBI Taxonomy" id="178133"/>
    <lineage>
        <taxon>Eukaryota</taxon>
        <taxon>Viridiplantae</taxon>
        <taxon>Streptophyta</taxon>
        <taxon>Embryophyta</taxon>
        <taxon>Tracheophyta</taxon>
        <taxon>Spermatophyta</taxon>
        <taxon>Magnoliopsida</taxon>
        <taxon>eudicotyledons</taxon>
        <taxon>Gunneridae</taxon>
        <taxon>Pentapetalae</taxon>
        <taxon>rosids</taxon>
        <taxon>malvids</taxon>
        <taxon>Myrtales</taxon>
        <taxon>Myrtaceae</taxon>
        <taxon>Myrtoideae</taxon>
        <taxon>Myrteae</taxon>
        <taxon>Australasian group</taxon>
        <taxon>Rhodamnia</taxon>
    </lineage>
</organism>
<dbReference type="RefSeq" id="XP_030527546.1">
    <property type="nucleotide sequence ID" value="XM_030671686.2"/>
</dbReference>
<keyword evidence="2" id="KW-1185">Reference proteome</keyword>
<dbReference type="AlphaFoldDB" id="A0A8B8NYC0"/>
<accession>A0A8B8NYC0</accession>
<protein>
    <submittedName>
        <fullName evidence="3">Uncharacterized protein LOC115738895 isoform X1</fullName>
    </submittedName>
</protein>
<dbReference type="OrthoDB" id="1907176at2759"/>
<dbReference type="Proteomes" id="UP000827889">
    <property type="component" value="Chromosome 1"/>
</dbReference>
<proteinExistence type="predicted"/>
<evidence type="ECO:0000313" key="2">
    <source>
        <dbReference type="Proteomes" id="UP000827889"/>
    </source>
</evidence>
<evidence type="ECO:0000313" key="3">
    <source>
        <dbReference type="RefSeq" id="XP_030527546.1"/>
    </source>
</evidence>
<dbReference type="PANTHER" id="PTHR33924">
    <property type="entry name" value="CATION-TRANSPORTING ATPASE"/>
    <property type="match status" value="1"/>
</dbReference>
<feature type="region of interest" description="Disordered" evidence="1">
    <location>
        <begin position="1"/>
        <end position="22"/>
    </location>
</feature>
<dbReference type="GeneID" id="115738895"/>
<gene>
    <name evidence="3" type="primary">LOC115738895</name>
</gene>
<reference evidence="3" key="2">
    <citation type="submission" date="2025-08" db="UniProtKB">
        <authorList>
            <consortium name="RefSeq"/>
        </authorList>
    </citation>
    <scope>IDENTIFICATION</scope>
    <source>
        <tissue evidence="3">Leaf</tissue>
    </source>
</reference>